<dbReference type="PANTHER" id="PTHR31066">
    <property type="entry name" value="OS05G0427100 PROTEIN-RELATED"/>
    <property type="match status" value="1"/>
</dbReference>
<dbReference type="SUPFAM" id="SSF54277">
    <property type="entry name" value="CAD &amp; PB1 domains"/>
    <property type="match status" value="1"/>
</dbReference>
<comment type="caution">
    <text evidence="3">The sequence shown here is derived from an EMBL/GenBank/DDBJ whole genome shotgun (WGS) entry which is preliminary data.</text>
</comment>
<dbReference type="EMBL" id="JAJJMB010013564">
    <property type="protein sequence ID" value="KAI3867237.1"/>
    <property type="molecule type" value="Genomic_DNA"/>
</dbReference>
<feature type="domain" description="PB1" evidence="2">
    <location>
        <begin position="32"/>
        <end position="122"/>
    </location>
</feature>
<dbReference type="Gene3D" id="3.10.20.90">
    <property type="entry name" value="Phosphatidylinositol 3-kinase Catalytic Subunit, Chain A, domain 1"/>
    <property type="match status" value="1"/>
</dbReference>
<dbReference type="CDD" id="cd06410">
    <property type="entry name" value="PB1_UP2"/>
    <property type="match status" value="1"/>
</dbReference>
<evidence type="ECO:0000256" key="1">
    <source>
        <dbReference type="SAM" id="MobiDB-lite"/>
    </source>
</evidence>
<name>A0AAD4S6W4_9MAGN</name>
<dbReference type="AlphaFoldDB" id="A0AAD4S6W4"/>
<reference evidence="3" key="1">
    <citation type="submission" date="2022-04" db="EMBL/GenBank/DDBJ databases">
        <title>A functionally conserved STORR gene fusion in Papaver species that diverged 16.8 million years ago.</title>
        <authorList>
            <person name="Catania T."/>
        </authorList>
    </citation>
    <scope>NUCLEOTIDE SEQUENCE</scope>
    <source>
        <strain evidence="3">S-188037</strain>
    </source>
</reference>
<dbReference type="InterPro" id="IPR000270">
    <property type="entry name" value="PB1_dom"/>
</dbReference>
<sequence>MVGTLKKSSSSEVVSNSVKFVCSYGGKILPRYPDGKLRYSGGETRLLSVDRASISFSELMVKLCELCGYSSVSLRCQFPGEDLDALVSIKTDEDLINLLEEYDLAEKKSSSPLKIKAFLFPSKSIKKMISPPVSSPVSSPVTAGKHSPPSSTTTSPVRGGINGFINPHYQQHLHNQISYSSLVPLGFQNLHPQAVPHGYYCYPCCIPPRQGSPRQAYLVHNGNHWQY</sequence>
<feature type="region of interest" description="Disordered" evidence="1">
    <location>
        <begin position="131"/>
        <end position="156"/>
    </location>
</feature>
<dbReference type="Pfam" id="PF00564">
    <property type="entry name" value="PB1"/>
    <property type="match status" value="1"/>
</dbReference>
<accession>A0AAD4S6W4</accession>
<evidence type="ECO:0000259" key="2">
    <source>
        <dbReference type="SMART" id="SM00666"/>
    </source>
</evidence>
<organism evidence="3 4">
    <name type="scientific">Papaver atlanticum</name>
    <dbReference type="NCBI Taxonomy" id="357466"/>
    <lineage>
        <taxon>Eukaryota</taxon>
        <taxon>Viridiplantae</taxon>
        <taxon>Streptophyta</taxon>
        <taxon>Embryophyta</taxon>
        <taxon>Tracheophyta</taxon>
        <taxon>Spermatophyta</taxon>
        <taxon>Magnoliopsida</taxon>
        <taxon>Ranunculales</taxon>
        <taxon>Papaveraceae</taxon>
        <taxon>Papaveroideae</taxon>
        <taxon>Papaver</taxon>
    </lineage>
</organism>
<dbReference type="Proteomes" id="UP001202328">
    <property type="component" value="Unassembled WGS sequence"/>
</dbReference>
<evidence type="ECO:0000313" key="4">
    <source>
        <dbReference type="Proteomes" id="UP001202328"/>
    </source>
</evidence>
<proteinExistence type="predicted"/>
<dbReference type="SMART" id="SM00666">
    <property type="entry name" value="PB1"/>
    <property type="match status" value="1"/>
</dbReference>
<keyword evidence="4" id="KW-1185">Reference proteome</keyword>
<gene>
    <name evidence="3" type="ORF">MKW98_001671</name>
</gene>
<evidence type="ECO:0000313" key="3">
    <source>
        <dbReference type="EMBL" id="KAI3867237.1"/>
    </source>
</evidence>
<dbReference type="InterPro" id="IPR053198">
    <property type="entry name" value="Gynoecium_Dev_Regulator"/>
</dbReference>
<protein>
    <recommendedName>
        <fullName evidence="2">PB1 domain-containing protein</fullName>
    </recommendedName>
</protein>
<dbReference type="PANTHER" id="PTHR31066:SF10">
    <property type="entry name" value="OCTICOSAPEPTIDE_PHOX_BEM1P FAMILY PROTEIN"/>
    <property type="match status" value="1"/>
</dbReference>